<evidence type="ECO:0000256" key="2">
    <source>
        <dbReference type="ARBA" id="ARBA00023043"/>
    </source>
</evidence>
<feature type="repeat" description="ANK" evidence="3">
    <location>
        <begin position="174"/>
        <end position="206"/>
    </location>
</feature>
<sequence>MALCVVRILSRPPIWHARFGGLLLTMLLLSCSMVTRSSGPPPPPPLIKAVSKGDTPAARALLAKGADVQARDSNGRTALMYAAENGDPTTVQALLTHGADVNARDAQGWTALMYAAENGDLTTVQTLLVQKAHVNAKSEGTGWTALMSAAARGHFPVTQALLAQGAEANAREKDGQTALIMAVQQGHSTVVQALLENGADVEVKNKAGKTPLVIAEGEGFSRIAQLLKQAGKRGQPPEPPPAPVPAPAPPPKNARVPQPGGPGMPSASTAETRPLDFGRYHALVIGNNAYAEISPLKTAVHDATAVAEMLRTTYGFDVTLLTNATREDIIAALDRLRMLLTERDNLLLYYAGHGVLDTSEERGYWLPINARQDSRIQWISNTTITDALKAMAAKHVLVVSDSCYSGTLVRGIDVVRPGLG</sequence>
<evidence type="ECO:0000259" key="5">
    <source>
        <dbReference type="Pfam" id="PF00656"/>
    </source>
</evidence>
<organism evidence="6 7">
    <name type="scientific">Tectimicrobiota bacterium</name>
    <dbReference type="NCBI Taxonomy" id="2528274"/>
    <lineage>
        <taxon>Bacteria</taxon>
        <taxon>Pseudomonadati</taxon>
        <taxon>Nitrospinota/Tectimicrobiota group</taxon>
        <taxon>Candidatus Tectimicrobiota</taxon>
    </lineage>
</organism>
<dbReference type="Proteomes" id="UP000712673">
    <property type="component" value="Unassembled WGS sequence"/>
</dbReference>
<dbReference type="SUPFAM" id="SSF48403">
    <property type="entry name" value="Ankyrin repeat"/>
    <property type="match status" value="1"/>
</dbReference>
<dbReference type="PRINTS" id="PR01415">
    <property type="entry name" value="ANKYRIN"/>
</dbReference>
<evidence type="ECO:0000313" key="7">
    <source>
        <dbReference type="Proteomes" id="UP000712673"/>
    </source>
</evidence>
<dbReference type="GO" id="GO:0006508">
    <property type="term" value="P:proteolysis"/>
    <property type="evidence" value="ECO:0007669"/>
    <property type="project" value="InterPro"/>
</dbReference>
<feature type="repeat" description="ANK" evidence="3">
    <location>
        <begin position="74"/>
        <end position="106"/>
    </location>
</feature>
<evidence type="ECO:0000256" key="3">
    <source>
        <dbReference type="PROSITE-ProRule" id="PRU00023"/>
    </source>
</evidence>
<keyword evidence="2 3" id="KW-0040">ANK repeat</keyword>
<feature type="compositionally biased region" description="Pro residues" evidence="4">
    <location>
        <begin position="236"/>
        <end position="252"/>
    </location>
</feature>
<dbReference type="SMART" id="SM00248">
    <property type="entry name" value="ANK"/>
    <property type="match status" value="6"/>
</dbReference>
<dbReference type="Pfam" id="PF00656">
    <property type="entry name" value="Peptidase_C14"/>
    <property type="match status" value="1"/>
</dbReference>
<feature type="region of interest" description="Disordered" evidence="4">
    <location>
        <begin position="229"/>
        <end position="271"/>
    </location>
</feature>
<feature type="repeat" description="ANK" evidence="3">
    <location>
        <begin position="141"/>
        <end position="173"/>
    </location>
</feature>
<gene>
    <name evidence="6" type="ORF">FJZ47_25985</name>
</gene>
<dbReference type="PROSITE" id="PS51257">
    <property type="entry name" value="PROKAR_LIPOPROTEIN"/>
    <property type="match status" value="1"/>
</dbReference>
<evidence type="ECO:0000256" key="1">
    <source>
        <dbReference type="ARBA" id="ARBA00022737"/>
    </source>
</evidence>
<dbReference type="EMBL" id="VGLS01001266">
    <property type="protein sequence ID" value="MBM3227232.1"/>
    <property type="molecule type" value="Genomic_DNA"/>
</dbReference>
<keyword evidence="1" id="KW-0677">Repeat</keyword>
<dbReference type="InterPro" id="IPR002110">
    <property type="entry name" value="Ankyrin_rpt"/>
</dbReference>
<evidence type="ECO:0000313" key="6">
    <source>
        <dbReference type="EMBL" id="MBM3227232.1"/>
    </source>
</evidence>
<dbReference type="Gene3D" id="1.25.40.20">
    <property type="entry name" value="Ankyrin repeat-containing domain"/>
    <property type="match status" value="3"/>
</dbReference>
<dbReference type="InterPro" id="IPR029030">
    <property type="entry name" value="Caspase-like_dom_sf"/>
</dbReference>
<name>A0A938B3G4_UNCTE</name>
<dbReference type="AlphaFoldDB" id="A0A938B3G4"/>
<dbReference type="PROSITE" id="PS50088">
    <property type="entry name" value="ANK_REPEAT"/>
    <property type="match status" value="5"/>
</dbReference>
<feature type="domain" description="Peptidase C14 caspase" evidence="5">
    <location>
        <begin position="281"/>
        <end position="406"/>
    </location>
</feature>
<feature type="non-terminal residue" evidence="6">
    <location>
        <position position="420"/>
    </location>
</feature>
<feature type="repeat" description="ANK" evidence="3">
    <location>
        <begin position="107"/>
        <end position="139"/>
    </location>
</feature>
<accession>A0A938B3G4</accession>
<protein>
    <recommendedName>
        <fullName evidence="5">Peptidase C14 caspase domain-containing protein</fullName>
    </recommendedName>
</protein>
<dbReference type="SUPFAM" id="SSF52129">
    <property type="entry name" value="Caspase-like"/>
    <property type="match status" value="1"/>
</dbReference>
<feature type="repeat" description="ANK" evidence="3">
    <location>
        <begin position="45"/>
        <end position="73"/>
    </location>
</feature>
<evidence type="ECO:0000256" key="4">
    <source>
        <dbReference type="SAM" id="MobiDB-lite"/>
    </source>
</evidence>
<dbReference type="GO" id="GO:0004197">
    <property type="term" value="F:cysteine-type endopeptidase activity"/>
    <property type="evidence" value="ECO:0007669"/>
    <property type="project" value="InterPro"/>
</dbReference>
<dbReference type="Gene3D" id="3.40.50.1460">
    <property type="match status" value="1"/>
</dbReference>
<dbReference type="InterPro" id="IPR011600">
    <property type="entry name" value="Pept_C14_caspase"/>
</dbReference>
<proteinExistence type="predicted"/>
<comment type="caution">
    <text evidence="6">The sequence shown here is derived from an EMBL/GenBank/DDBJ whole genome shotgun (WGS) entry which is preliminary data.</text>
</comment>
<dbReference type="PROSITE" id="PS50297">
    <property type="entry name" value="ANK_REP_REGION"/>
    <property type="match status" value="4"/>
</dbReference>
<dbReference type="PANTHER" id="PTHR24171">
    <property type="entry name" value="ANKYRIN REPEAT DOMAIN-CONTAINING PROTEIN 39-RELATED"/>
    <property type="match status" value="1"/>
</dbReference>
<dbReference type="InterPro" id="IPR036770">
    <property type="entry name" value="Ankyrin_rpt-contain_sf"/>
</dbReference>
<dbReference type="Pfam" id="PF12796">
    <property type="entry name" value="Ank_2"/>
    <property type="match status" value="2"/>
</dbReference>
<reference evidence="6" key="1">
    <citation type="submission" date="2019-03" db="EMBL/GenBank/DDBJ databases">
        <title>Lake Tanganyika Metagenome-Assembled Genomes (MAGs).</title>
        <authorList>
            <person name="Tran P."/>
        </authorList>
    </citation>
    <scope>NUCLEOTIDE SEQUENCE</scope>
    <source>
        <strain evidence="6">K_DeepCast_65m_m2_066</strain>
    </source>
</reference>